<comment type="caution">
    <text evidence="3">The sequence shown here is derived from an EMBL/GenBank/DDBJ whole genome shotgun (WGS) entry which is preliminary data.</text>
</comment>
<protein>
    <submittedName>
        <fullName evidence="3">Uncharacterized protein YkwD</fullName>
    </submittedName>
</protein>
<evidence type="ECO:0000313" key="4">
    <source>
        <dbReference type="Proteomes" id="UP000530928"/>
    </source>
</evidence>
<dbReference type="RefSeq" id="WP_181612804.1">
    <property type="nucleotide sequence ID" value="NZ_BAABAM010000005.1"/>
</dbReference>
<dbReference type="CDD" id="cd05379">
    <property type="entry name" value="CAP_bacterial"/>
    <property type="match status" value="1"/>
</dbReference>
<organism evidence="3 4">
    <name type="scientific">Nonomuraea soli</name>
    <dbReference type="NCBI Taxonomy" id="1032476"/>
    <lineage>
        <taxon>Bacteria</taxon>
        <taxon>Bacillati</taxon>
        <taxon>Actinomycetota</taxon>
        <taxon>Actinomycetes</taxon>
        <taxon>Streptosporangiales</taxon>
        <taxon>Streptosporangiaceae</taxon>
        <taxon>Nonomuraea</taxon>
    </lineage>
</organism>
<dbReference type="InterPro" id="IPR035940">
    <property type="entry name" value="CAP_sf"/>
</dbReference>
<evidence type="ECO:0000259" key="2">
    <source>
        <dbReference type="Pfam" id="PF00188"/>
    </source>
</evidence>
<dbReference type="AlphaFoldDB" id="A0A7W0CMT6"/>
<dbReference type="Gene3D" id="3.40.33.10">
    <property type="entry name" value="CAP"/>
    <property type="match status" value="1"/>
</dbReference>
<evidence type="ECO:0000256" key="1">
    <source>
        <dbReference type="SAM" id="MobiDB-lite"/>
    </source>
</evidence>
<keyword evidence="4" id="KW-1185">Reference proteome</keyword>
<dbReference type="Proteomes" id="UP000530928">
    <property type="component" value="Unassembled WGS sequence"/>
</dbReference>
<feature type="domain" description="SCP" evidence="2">
    <location>
        <begin position="157"/>
        <end position="269"/>
    </location>
</feature>
<evidence type="ECO:0000313" key="3">
    <source>
        <dbReference type="EMBL" id="MBA2894072.1"/>
    </source>
</evidence>
<dbReference type="SUPFAM" id="SSF55797">
    <property type="entry name" value="PR-1-like"/>
    <property type="match status" value="1"/>
</dbReference>
<dbReference type="InterPro" id="IPR014044">
    <property type="entry name" value="CAP_dom"/>
</dbReference>
<name>A0A7W0CMT6_9ACTN</name>
<feature type="region of interest" description="Disordered" evidence="1">
    <location>
        <begin position="103"/>
        <end position="148"/>
    </location>
</feature>
<dbReference type="PANTHER" id="PTHR31157">
    <property type="entry name" value="SCP DOMAIN-CONTAINING PROTEIN"/>
    <property type="match status" value="1"/>
</dbReference>
<reference evidence="3 4" key="1">
    <citation type="submission" date="2020-07" db="EMBL/GenBank/DDBJ databases">
        <title>Genomic Encyclopedia of Type Strains, Phase IV (KMG-IV): sequencing the most valuable type-strain genomes for metagenomic binning, comparative biology and taxonomic classification.</title>
        <authorList>
            <person name="Goeker M."/>
        </authorList>
    </citation>
    <scope>NUCLEOTIDE SEQUENCE [LARGE SCALE GENOMIC DNA]</scope>
    <source>
        <strain evidence="3 4">DSM 45533</strain>
    </source>
</reference>
<gene>
    <name evidence="3" type="ORF">HNR30_005433</name>
</gene>
<feature type="compositionally biased region" description="Pro residues" evidence="1">
    <location>
        <begin position="129"/>
        <end position="143"/>
    </location>
</feature>
<dbReference type="EMBL" id="JACDUR010000005">
    <property type="protein sequence ID" value="MBA2894072.1"/>
    <property type="molecule type" value="Genomic_DNA"/>
</dbReference>
<accession>A0A7W0CMT6</accession>
<sequence length="272" mass="28535">MSTPVAVAQASTATPAAECRVGAVKPYLDQKGMIRGTGIRSGCDDRALLRVRIKQAKRGPDRTLKSGSLRVTNGTITAGVRCTDVPRRYYVVAIDYRGHKQTSRAVTLSCESPATPTPTPTTSPSTSPTTPPPSSAPTTPPPSGGGIGTAIEEEVVKLTNAARAQQGCGALVHDAKLHAAADAHSADMSAKNYFSHTSADGRSFGQRLKDSGFAFTMAGENIAKGYTSAQAVVNGWLNSPGHRANIMNCKFTHIGVGHVAAGQYWTQDFARP</sequence>
<proteinExistence type="predicted"/>
<dbReference type="Pfam" id="PF00188">
    <property type="entry name" value="CAP"/>
    <property type="match status" value="1"/>
</dbReference>
<dbReference type="PANTHER" id="PTHR31157:SF1">
    <property type="entry name" value="SCP DOMAIN-CONTAINING PROTEIN"/>
    <property type="match status" value="1"/>
</dbReference>